<dbReference type="EMBL" id="CP132191">
    <property type="protein sequence ID" value="WLP85690.1"/>
    <property type="molecule type" value="Genomic_DNA"/>
</dbReference>
<evidence type="ECO:0008006" key="5">
    <source>
        <dbReference type="Google" id="ProtNLM"/>
    </source>
</evidence>
<protein>
    <recommendedName>
        <fullName evidence="5">Variable surface lipoprotein</fullName>
    </recommendedName>
</protein>
<organism evidence="3 4">
    <name type="scientific">Mycoplasma seminis</name>
    <dbReference type="NCBI Taxonomy" id="512749"/>
    <lineage>
        <taxon>Bacteria</taxon>
        <taxon>Bacillati</taxon>
        <taxon>Mycoplasmatota</taxon>
        <taxon>Mollicutes</taxon>
        <taxon>Mycoplasmataceae</taxon>
        <taxon>Mycoplasma</taxon>
    </lineage>
</organism>
<dbReference type="Proteomes" id="UP001237011">
    <property type="component" value="Chromosome"/>
</dbReference>
<name>A0ABY9HAS8_9MOLU</name>
<proteinExistence type="predicted"/>
<accession>A0ABY9HAS8</accession>
<feature type="compositionally biased region" description="Low complexity" evidence="1">
    <location>
        <begin position="62"/>
        <end position="81"/>
    </location>
</feature>
<keyword evidence="4" id="KW-1185">Reference proteome</keyword>
<gene>
    <name evidence="3" type="ORF">Q8852_00835</name>
</gene>
<sequence>MLLKKLIIPLATISSIVPITFAVQCSPKAQNPDKDQDDPSREVQPTEDNQIDKLKPQNPKDTNSNPNNGGATTSGANTSGSDDSKPKEQPATKLLSKAELINKLSSIANQYTSMKIILTVLKDNLASMKNAVKEKYPREDDEPYELVEFMQLVESITTLDIANLDDDQPKYRIPGSHGSTFTKAELVQKLNNIFIDNVK</sequence>
<keyword evidence="2" id="KW-0732">Signal</keyword>
<evidence type="ECO:0000256" key="2">
    <source>
        <dbReference type="SAM" id="SignalP"/>
    </source>
</evidence>
<dbReference type="RefSeq" id="WP_305938119.1">
    <property type="nucleotide sequence ID" value="NZ_CP132191.1"/>
</dbReference>
<feature type="region of interest" description="Disordered" evidence="1">
    <location>
        <begin position="27"/>
        <end position="91"/>
    </location>
</feature>
<evidence type="ECO:0000313" key="3">
    <source>
        <dbReference type="EMBL" id="WLP85690.1"/>
    </source>
</evidence>
<evidence type="ECO:0000313" key="4">
    <source>
        <dbReference type="Proteomes" id="UP001237011"/>
    </source>
</evidence>
<evidence type="ECO:0000256" key="1">
    <source>
        <dbReference type="SAM" id="MobiDB-lite"/>
    </source>
</evidence>
<feature type="signal peptide" evidence="2">
    <location>
        <begin position="1"/>
        <end position="22"/>
    </location>
</feature>
<reference evidence="3" key="1">
    <citation type="submission" date="2023-08" db="EMBL/GenBank/DDBJ databases">
        <title>Complete genome sequence of Mycoplasma seminis 2200.</title>
        <authorList>
            <person name="Spergser J."/>
        </authorList>
    </citation>
    <scope>NUCLEOTIDE SEQUENCE [LARGE SCALE GENOMIC DNA]</scope>
    <source>
        <strain evidence="3">2200</strain>
    </source>
</reference>
<feature type="chain" id="PRO_5046016293" description="Variable surface lipoprotein" evidence="2">
    <location>
        <begin position="23"/>
        <end position="199"/>
    </location>
</feature>
<feature type="compositionally biased region" description="Basic and acidic residues" evidence="1">
    <location>
        <begin position="31"/>
        <end position="41"/>
    </location>
</feature>